<organism evidence="1 2">
    <name type="scientific">Rhizobium calliandrae</name>
    <dbReference type="NCBI Taxonomy" id="1312182"/>
    <lineage>
        <taxon>Bacteria</taxon>
        <taxon>Pseudomonadati</taxon>
        <taxon>Pseudomonadota</taxon>
        <taxon>Alphaproteobacteria</taxon>
        <taxon>Hyphomicrobiales</taxon>
        <taxon>Rhizobiaceae</taxon>
        <taxon>Rhizobium/Agrobacterium group</taxon>
        <taxon>Rhizobium</taxon>
    </lineage>
</organism>
<dbReference type="InterPro" id="IPR009057">
    <property type="entry name" value="Homeodomain-like_sf"/>
</dbReference>
<proteinExistence type="predicted"/>
<reference evidence="1" key="1">
    <citation type="submission" date="2023-06" db="EMBL/GenBank/DDBJ databases">
        <title>Phylogenetic Diversity of Rhizobium strains.</title>
        <authorList>
            <person name="Moura F.T."/>
            <person name="Helene L.C.F."/>
            <person name="Hungria M."/>
        </authorList>
    </citation>
    <scope>NUCLEOTIDE SEQUENCE</scope>
    <source>
        <strain evidence="1">CCGE524</strain>
    </source>
</reference>
<comment type="caution">
    <text evidence="1">The sequence shown here is derived from an EMBL/GenBank/DDBJ whole genome shotgun (WGS) entry which is preliminary data.</text>
</comment>
<accession>A0ABT7KNN4</accession>
<keyword evidence="2" id="KW-1185">Reference proteome</keyword>
<name>A0ABT7KNN4_9HYPH</name>
<sequence>MGRNKTISDEAVLDRLLALLKSAAPDSLTFARASQAVGLSGATLVQRFGTREAMVEAILLHAWDRLNAVTAEADANAPISPAGAVEILMRLMPEDQLGYSVTDGLLLLREDIRNPTLRARGAAWGTYLAGALGRRLTDDAAHAEQMGWQMASMWQGALIWWAFKRERDRDATTEIEAVLEDWCRSVGAM</sequence>
<evidence type="ECO:0000313" key="2">
    <source>
        <dbReference type="Proteomes" id="UP001172630"/>
    </source>
</evidence>
<protein>
    <submittedName>
        <fullName evidence="1">TetR/AcrR family transcriptional regulator</fullName>
    </submittedName>
</protein>
<dbReference type="RefSeq" id="WP_285883221.1">
    <property type="nucleotide sequence ID" value="NZ_JARFYN010000055.1"/>
</dbReference>
<dbReference type="Gene3D" id="1.10.357.10">
    <property type="entry name" value="Tetracycline Repressor, domain 2"/>
    <property type="match status" value="1"/>
</dbReference>
<dbReference type="Proteomes" id="UP001172630">
    <property type="component" value="Unassembled WGS sequence"/>
</dbReference>
<dbReference type="SUPFAM" id="SSF46689">
    <property type="entry name" value="Homeodomain-like"/>
    <property type="match status" value="1"/>
</dbReference>
<gene>
    <name evidence="1" type="ORF">PY650_29150</name>
</gene>
<dbReference type="EMBL" id="JARFYN010000055">
    <property type="protein sequence ID" value="MDL2409625.1"/>
    <property type="molecule type" value="Genomic_DNA"/>
</dbReference>
<evidence type="ECO:0000313" key="1">
    <source>
        <dbReference type="EMBL" id="MDL2409625.1"/>
    </source>
</evidence>